<dbReference type="SMART" id="SM00741">
    <property type="entry name" value="SapB"/>
    <property type="match status" value="3"/>
</dbReference>
<evidence type="ECO:0000256" key="2">
    <source>
        <dbReference type="ARBA" id="ARBA00022525"/>
    </source>
</evidence>
<organism evidence="11">
    <name type="scientific">Schistocephalus solidus</name>
    <name type="common">Tapeworm</name>
    <dbReference type="NCBI Taxonomy" id="70667"/>
    <lineage>
        <taxon>Eukaryota</taxon>
        <taxon>Metazoa</taxon>
        <taxon>Spiralia</taxon>
        <taxon>Lophotrochozoa</taxon>
        <taxon>Platyhelminthes</taxon>
        <taxon>Cestoda</taxon>
        <taxon>Eucestoda</taxon>
        <taxon>Diphyllobothriidea</taxon>
        <taxon>Diphyllobothriidae</taxon>
        <taxon>Schistocephalus</taxon>
    </lineage>
</organism>
<evidence type="ECO:0000313" key="10">
    <source>
        <dbReference type="Proteomes" id="UP000275846"/>
    </source>
</evidence>
<evidence type="ECO:0000256" key="6">
    <source>
        <dbReference type="ARBA" id="ARBA00023180"/>
    </source>
</evidence>
<dbReference type="PANTHER" id="PTHR11480">
    <property type="entry name" value="SAPOSIN-RELATED"/>
    <property type="match status" value="1"/>
</dbReference>
<keyword evidence="10" id="KW-1185">Reference proteome</keyword>
<dbReference type="GO" id="GO:0005576">
    <property type="term" value="C:extracellular region"/>
    <property type="evidence" value="ECO:0007669"/>
    <property type="project" value="UniProtKB-SubCell"/>
</dbReference>
<evidence type="ECO:0000313" key="9">
    <source>
        <dbReference type="EMBL" id="VDL95645.1"/>
    </source>
</evidence>
<dbReference type="PROSITE" id="PS50015">
    <property type="entry name" value="SAP_B"/>
    <property type="match status" value="3"/>
</dbReference>
<sequence>MVVRESDPNAQQDEVVRSDIGERSTAITIYSTKLADKQQSENCSESQTFSWIHRPAGRGFAKFHSRLSKLPIINSPIQATPACTDCVNVFSRIRDRATDPKFDEMLKNLVKEKLCSAFGIFENICKATVSNEVDAMINDASKTNITELCVLFEQCEGKLSVGLQDFMQAVVEKQLSQQLSGRILDPSPGAKKSQTYNPEFPVICEFCETLVKKILDLTVNNLTEETVIIALQQVCELFPTEQKLRCRSIIEQYGQLIIEGIISGTAPKIVCMSIGLCNSLATSKVSFAPIFVPSTPLSRFGDTCELCQMVVQYVYNQISDNATEAEIEEHLKHVCNHVGPLKEQEIYLCPEARQKPKAYFGDSCMLCELVTNYLESELTNNKTVDEMKTLVKKLCKFIPSYKLQCEDLVDSWTGDILKWLASGLPPREICVVCCFVPCWIILWTLTSIVCAAYIPDLAKPVLCTSELPCPNPAHSTHPHTQKLGLCPSKKLLTALCAGGPVAWCRDATTAKLCSATTFCNNLLRRPSPQLPSAVRPIACYKLHSLKERCEDRRTASLCGFSSQCYDYYTKDQTISPKNAITASCRFCRQLLVKRITRGSYALDCSLYFDVDRLRRCEKIKTLSLPRAANFEQLNAICSASIYFCISSLNVSLVWSIISFQNAKLCDGDSPSAIPMKNLPPPQPILGGNPCTWGPSVACQDLETAQRCKSLTYCQRKVWGGPRPLSVSSEGANSASPISPVPSEHFPGLKLVDCQQPLATLCSSPSLHKCAPEVIERCATWATVAAAKVVSRDYVPSEADRGLRGQLCRERSTSMCTNPILVAVCDLTPYCEAMGFDQQAQITTPATTAAPLPSECSRGTSYACQTYENAVKCNSVALCSQEVWMR</sequence>
<dbReference type="InterPro" id="IPR011001">
    <property type="entry name" value="Saposin-like"/>
</dbReference>
<dbReference type="Pfam" id="PF02199">
    <property type="entry name" value="SapA"/>
    <property type="match status" value="3"/>
</dbReference>
<dbReference type="InterPro" id="IPR008138">
    <property type="entry name" value="SapB_2"/>
</dbReference>
<dbReference type="GO" id="GO:0016020">
    <property type="term" value="C:membrane"/>
    <property type="evidence" value="ECO:0007669"/>
    <property type="project" value="GOC"/>
</dbReference>
<evidence type="ECO:0000256" key="4">
    <source>
        <dbReference type="ARBA" id="ARBA00022737"/>
    </source>
</evidence>
<gene>
    <name evidence="9" type="ORF">SSLN_LOCUS9260</name>
</gene>
<dbReference type="Pfam" id="PF05184">
    <property type="entry name" value="SapB_1"/>
    <property type="match status" value="3"/>
</dbReference>
<comment type="subcellular location">
    <subcellularLocation>
        <location evidence="1">Secreted</location>
    </subcellularLocation>
</comment>
<keyword evidence="3" id="KW-0732">Signal</keyword>
<accession>A0A183SYG2</accession>
<dbReference type="STRING" id="70667.A0A183SYG2"/>
<evidence type="ECO:0000259" key="8">
    <source>
        <dbReference type="PROSITE" id="PS51110"/>
    </source>
</evidence>
<dbReference type="PANTHER" id="PTHR11480:SF3">
    <property type="entry name" value="BCDNA.GH08312"/>
    <property type="match status" value="1"/>
</dbReference>
<feature type="domain" description="Saposin B-type" evidence="7">
    <location>
        <begin position="300"/>
        <end position="341"/>
    </location>
</feature>
<proteinExistence type="predicted"/>
<feature type="domain" description="Saposin A-type" evidence="8">
    <location>
        <begin position="848"/>
        <end position="885"/>
    </location>
</feature>
<keyword evidence="6" id="KW-0325">Glycoprotein</keyword>
<dbReference type="InterPro" id="IPR007856">
    <property type="entry name" value="SapB_1"/>
</dbReference>
<keyword evidence="4" id="KW-0677">Repeat</keyword>
<dbReference type="Gene3D" id="1.10.225.10">
    <property type="entry name" value="Saposin-like"/>
    <property type="match status" value="4"/>
</dbReference>
<dbReference type="InterPro" id="IPR008139">
    <property type="entry name" value="SaposinB_dom"/>
</dbReference>
<dbReference type="OrthoDB" id="69496at2759"/>
<dbReference type="InterPro" id="IPR003119">
    <property type="entry name" value="SAP_A"/>
</dbReference>
<evidence type="ECO:0000256" key="5">
    <source>
        <dbReference type="ARBA" id="ARBA00023157"/>
    </source>
</evidence>
<dbReference type="WBParaSite" id="SSLN_0000961001-mRNA-1">
    <property type="protein sequence ID" value="SSLN_0000961001-mRNA-1"/>
    <property type="gene ID" value="SSLN_0000961001"/>
</dbReference>
<dbReference type="EMBL" id="UYSU01035137">
    <property type="protein sequence ID" value="VDL95645.1"/>
    <property type="molecule type" value="Genomic_DNA"/>
</dbReference>
<feature type="domain" description="Saposin B-type" evidence="7">
    <location>
        <begin position="360"/>
        <end position="442"/>
    </location>
</feature>
<name>A0A183SYG2_SCHSO</name>
<dbReference type="GO" id="GO:0005764">
    <property type="term" value="C:lysosome"/>
    <property type="evidence" value="ECO:0007669"/>
    <property type="project" value="InterPro"/>
</dbReference>
<protein>
    <submittedName>
        <fullName evidence="11">Prosaposin</fullName>
    </submittedName>
</protein>
<reference evidence="11" key="1">
    <citation type="submission" date="2016-06" db="UniProtKB">
        <authorList>
            <consortium name="WormBaseParasite"/>
        </authorList>
    </citation>
    <scope>IDENTIFICATION</scope>
</reference>
<dbReference type="AlphaFoldDB" id="A0A183SYG2"/>
<feature type="domain" description="Saposin A-type" evidence="8">
    <location>
        <begin position="489"/>
        <end position="529"/>
    </location>
</feature>
<dbReference type="InterPro" id="IPR051428">
    <property type="entry name" value="Sphingo_Act-Surfact_Prot"/>
</dbReference>
<evidence type="ECO:0000259" key="7">
    <source>
        <dbReference type="PROSITE" id="PS50015"/>
    </source>
</evidence>
<dbReference type="PROSITE" id="PS51110">
    <property type="entry name" value="SAP_A"/>
    <property type="match status" value="3"/>
</dbReference>
<feature type="domain" description="Saposin A-type" evidence="8">
    <location>
        <begin position="683"/>
        <end position="723"/>
    </location>
</feature>
<dbReference type="Proteomes" id="UP000275846">
    <property type="component" value="Unassembled WGS sequence"/>
</dbReference>
<evidence type="ECO:0000256" key="3">
    <source>
        <dbReference type="ARBA" id="ARBA00022729"/>
    </source>
</evidence>
<dbReference type="InterPro" id="IPR008373">
    <property type="entry name" value="Saposin"/>
</dbReference>
<dbReference type="Pfam" id="PF03489">
    <property type="entry name" value="SapB_2"/>
    <property type="match status" value="1"/>
</dbReference>
<reference evidence="9 10" key="2">
    <citation type="submission" date="2018-11" db="EMBL/GenBank/DDBJ databases">
        <authorList>
            <consortium name="Pathogen Informatics"/>
        </authorList>
    </citation>
    <scope>NUCLEOTIDE SEQUENCE [LARGE SCALE GENOMIC DNA]</scope>
    <source>
        <strain evidence="9 10">NST_G2</strain>
    </source>
</reference>
<keyword evidence="5" id="KW-1015">Disulfide bond</keyword>
<dbReference type="GO" id="GO:0006665">
    <property type="term" value="P:sphingolipid metabolic process"/>
    <property type="evidence" value="ECO:0007669"/>
    <property type="project" value="InterPro"/>
</dbReference>
<evidence type="ECO:0000256" key="1">
    <source>
        <dbReference type="ARBA" id="ARBA00004613"/>
    </source>
</evidence>
<keyword evidence="2" id="KW-0964">Secreted</keyword>
<dbReference type="SUPFAM" id="SSF47862">
    <property type="entry name" value="Saposin"/>
    <property type="match status" value="3"/>
</dbReference>
<feature type="domain" description="Saposin B-type" evidence="7">
    <location>
        <begin position="200"/>
        <end position="281"/>
    </location>
</feature>
<evidence type="ECO:0000313" key="11">
    <source>
        <dbReference type="WBParaSite" id="SSLN_0000961001-mRNA-1"/>
    </source>
</evidence>
<dbReference type="PRINTS" id="PR01797">
    <property type="entry name" value="SAPOSIN"/>
</dbReference>
<dbReference type="SMART" id="SM00162">
    <property type="entry name" value="SAPA"/>
    <property type="match status" value="3"/>
</dbReference>